<dbReference type="InterPro" id="IPR011701">
    <property type="entry name" value="MFS"/>
</dbReference>
<evidence type="ECO:0000256" key="3">
    <source>
        <dbReference type="ARBA" id="ARBA00007520"/>
    </source>
</evidence>
<feature type="transmembrane region" description="Helical" evidence="8">
    <location>
        <begin position="159"/>
        <end position="179"/>
    </location>
</feature>
<feature type="transmembrane region" description="Helical" evidence="8">
    <location>
        <begin position="98"/>
        <end position="119"/>
    </location>
</feature>
<gene>
    <name evidence="10" type="ORF">H8L32_16260</name>
</gene>
<comment type="function">
    <text evidence="1">Resistance to tetracycline by an active tetracycline efflux. This is an energy-dependent process that decreases the accumulation of the antibiotic in whole cells. This protein functions as a metal-tetracycline/H(+) antiporter.</text>
</comment>
<feature type="transmembrane region" description="Helical" evidence="8">
    <location>
        <begin position="279"/>
        <end position="298"/>
    </location>
</feature>
<feature type="transmembrane region" description="Helical" evidence="8">
    <location>
        <begin position="7"/>
        <end position="27"/>
    </location>
</feature>
<feature type="transmembrane region" description="Helical" evidence="8">
    <location>
        <begin position="73"/>
        <end position="92"/>
    </location>
</feature>
<feature type="transmembrane region" description="Helical" evidence="8">
    <location>
        <begin position="213"/>
        <end position="237"/>
    </location>
</feature>
<dbReference type="CDD" id="cd17388">
    <property type="entry name" value="MFS_TetA"/>
    <property type="match status" value="1"/>
</dbReference>
<dbReference type="EMBL" id="JACOGF010000008">
    <property type="protein sequence ID" value="MBC3919046.1"/>
    <property type="molecule type" value="Genomic_DNA"/>
</dbReference>
<protein>
    <submittedName>
        <fullName evidence="10">TCR/Tet family MFS transporter</fullName>
    </submittedName>
</protein>
<evidence type="ECO:0000256" key="7">
    <source>
        <dbReference type="ARBA" id="ARBA00023136"/>
    </source>
</evidence>
<dbReference type="Proteomes" id="UP000650424">
    <property type="component" value="Unassembled WGS sequence"/>
</dbReference>
<feature type="transmembrane region" description="Helical" evidence="8">
    <location>
        <begin position="131"/>
        <end position="153"/>
    </location>
</feature>
<dbReference type="InterPro" id="IPR005829">
    <property type="entry name" value="Sugar_transporter_CS"/>
</dbReference>
<dbReference type="PROSITE" id="PS50850">
    <property type="entry name" value="MFS"/>
    <property type="match status" value="1"/>
</dbReference>
<organism evidence="10 11">
    <name type="scientific">Undibacterium hunanense</name>
    <dbReference type="NCBI Taxonomy" id="2762292"/>
    <lineage>
        <taxon>Bacteria</taxon>
        <taxon>Pseudomonadati</taxon>
        <taxon>Pseudomonadota</taxon>
        <taxon>Betaproteobacteria</taxon>
        <taxon>Burkholderiales</taxon>
        <taxon>Oxalobacteraceae</taxon>
        <taxon>Undibacterium</taxon>
    </lineage>
</organism>
<reference evidence="10 11" key="1">
    <citation type="submission" date="2020-08" db="EMBL/GenBank/DDBJ databases">
        <title>Novel species isolated from subtropical streams in China.</title>
        <authorList>
            <person name="Lu H."/>
        </authorList>
    </citation>
    <scope>NUCLEOTIDE SEQUENCE [LARGE SCALE GENOMIC DNA]</scope>
    <source>
        <strain evidence="10 11">CY18W</strain>
    </source>
</reference>
<dbReference type="Pfam" id="PF07690">
    <property type="entry name" value="MFS_1"/>
    <property type="match status" value="1"/>
</dbReference>
<feature type="transmembrane region" description="Helical" evidence="8">
    <location>
        <begin position="304"/>
        <end position="325"/>
    </location>
</feature>
<dbReference type="SUPFAM" id="SSF103473">
    <property type="entry name" value="MFS general substrate transporter"/>
    <property type="match status" value="1"/>
</dbReference>
<dbReference type="PRINTS" id="PR01035">
    <property type="entry name" value="TCRTETA"/>
</dbReference>
<dbReference type="InterPro" id="IPR036259">
    <property type="entry name" value="MFS_trans_sf"/>
</dbReference>
<feature type="transmembrane region" description="Helical" evidence="8">
    <location>
        <begin position="369"/>
        <end position="389"/>
    </location>
</feature>
<dbReference type="InterPro" id="IPR020846">
    <property type="entry name" value="MFS_dom"/>
</dbReference>
<accession>A0ABR6ZT27</accession>
<evidence type="ECO:0000256" key="1">
    <source>
        <dbReference type="ARBA" id="ARBA00003279"/>
    </source>
</evidence>
<comment type="caution">
    <text evidence="10">The sequence shown here is derived from an EMBL/GenBank/DDBJ whole genome shotgun (WGS) entry which is preliminary data.</text>
</comment>
<evidence type="ECO:0000256" key="6">
    <source>
        <dbReference type="ARBA" id="ARBA00022989"/>
    </source>
</evidence>
<sequence length="395" mass="42307">MNKALTVIFAAIGLDAVGIGLIFPILPRLLAEVTHGENVASYIGIMTALYAVMQFIFAPVLGALSDRLGRRPVLLISLAGATINYVVMAFAPQLWMLLLGRAIAGLTSANMSVAMAYITDISPEDKRARRFGLFNAVFGAGFIIGPVLGGVLGDYWLRLPFIAAALLNAGNLLLALFVLPESRIPSRENHEKLDLAVLNPLRPLRSVFAMKNLAPVIIIFFLLSATGEVYGTCWALWGNDVFGWNGLWIGLSLGTYGVCQSLAQAFLPGPAVKLLGERGTILTGIAGTCIALVVMAFARQGWMVFAVMPVFVLGGIGVPALQSLATRLVDENQQGQFQGVLASVVSLASIIAPLAFSSFYFVVREQWPGAIWLSVVVVYAIAVPLVLSLRFRKGD</sequence>
<dbReference type="PROSITE" id="PS00216">
    <property type="entry name" value="SUGAR_TRANSPORT_1"/>
    <property type="match status" value="1"/>
</dbReference>
<evidence type="ECO:0000313" key="10">
    <source>
        <dbReference type="EMBL" id="MBC3919046.1"/>
    </source>
</evidence>
<keyword evidence="7 8" id="KW-0472">Membrane</keyword>
<evidence type="ECO:0000259" key="9">
    <source>
        <dbReference type="PROSITE" id="PS50850"/>
    </source>
</evidence>
<comment type="similarity">
    <text evidence="3">Belongs to the major facilitator superfamily. TCR/Tet family.</text>
</comment>
<keyword evidence="4" id="KW-0813">Transport</keyword>
<keyword evidence="6 8" id="KW-1133">Transmembrane helix</keyword>
<feature type="domain" description="Major facilitator superfamily (MFS) profile" evidence="9">
    <location>
        <begin position="4"/>
        <end position="392"/>
    </location>
</feature>
<dbReference type="PANTHER" id="PTHR23504">
    <property type="entry name" value="MAJOR FACILITATOR SUPERFAMILY DOMAIN-CONTAINING PROTEIN 10"/>
    <property type="match status" value="1"/>
</dbReference>
<keyword evidence="5 8" id="KW-0812">Transmembrane</keyword>
<dbReference type="InterPro" id="IPR001958">
    <property type="entry name" value="Tet-R_TetA/multi-R_MdtG-like"/>
</dbReference>
<comment type="subcellular location">
    <subcellularLocation>
        <location evidence="2">Membrane</location>
        <topology evidence="2">Multi-pass membrane protein</topology>
    </subcellularLocation>
</comment>
<dbReference type="Gene3D" id="1.20.1250.20">
    <property type="entry name" value="MFS general substrate transporter like domains"/>
    <property type="match status" value="1"/>
</dbReference>
<keyword evidence="11" id="KW-1185">Reference proteome</keyword>
<evidence type="ECO:0000256" key="8">
    <source>
        <dbReference type="SAM" id="Phobius"/>
    </source>
</evidence>
<feature type="transmembrane region" description="Helical" evidence="8">
    <location>
        <begin position="337"/>
        <end position="363"/>
    </location>
</feature>
<dbReference type="PANTHER" id="PTHR23504:SF15">
    <property type="entry name" value="MAJOR FACILITATOR SUPERFAMILY (MFS) PROFILE DOMAIN-CONTAINING PROTEIN"/>
    <property type="match status" value="1"/>
</dbReference>
<evidence type="ECO:0000256" key="5">
    <source>
        <dbReference type="ARBA" id="ARBA00022692"/>
    </source>
</evidence>
<proteinExistence type="inferred from homology"/>
<dbReference type="RefSeq" id="WP_186948316.1">
    <property type="nucleotide sequence ID" value="NZ_JACOGF010000008.1"/>
</dbReference>
<evidence type="ECO:0000313" key="11">
    <source>
        <dbReference type="Proteomes" id="UP000650424"/>
    </source>
</evidence>
<evidence type="ECO:0000256" key="2">
    <source>
        <dbReference type="ARBA" id="ARBA00004141"/>
    </source>
</evidence>
<evidence type="ECO:0000256" key="4">
    <source>
        <dbReference type="ARBA" id="ARBA00022448"/>
    </source>
</evidence>
<name>A0ABR6ZT27_9BURK</name>
<feature type="transmembrane region" description="Helical" evidence="8">
    <location>
        <begin position="39"/>
        <end position="61"/>
    </location>
</feature>